<dbReference type="Proteomes" id="UP000193928">
    <property type="component" value="Unassembled WGS sequence"/>
</dbReference>
<accession>A0A1A6BCE9</accession>
<dbReference type="RefSeq" id="WP_065135687.1">
    <property type="nucleotide sequence ID" value="NZ_JACKSU010000043.1"/>
</dbReference>
<feature type="domain" description="HTH tetR-type" evidence="4">
    <location>
        <begin position="22"/>
        <end position="82"/>
    </location>
</feature>
<name>A0A1A6BCE9_MYCGO</name>
<evidence type="ECO:0000256" key="1">
    <source>
        <dbReference type="ARBA" id="ARBA00023125"/>
    </source>
</evidence>
<dbReference type="GO" id="GO:0003677">
    <property type="term" value="F:DNA binding"/>
    <property type="evidence" value="ECO:0007669"/>
    <property type="project" value="UniProtKB-UniRule"/>
</dbReference>
<dbReference type="SUPFAM" id="SSF46689">
    <property type="entry name" value="Homeodomain-like"/>
    <property type="match status" value="1"/>
</dbReference>
<dbReference type="InterPro" id="IPR001647">
    <property type="entry name" value="HTH_TetR"/>
</dbReference>
<keyword evidence="8" id="KW-1185">Reference proteome</keyword>
<feature type="DNA-binding region" description="H-T-H motif" evidence="2">
    <location>
        <begin position="45"/>
        <end position="64"/>
    </location>
</feature>
<sequence>MVDMTPRSARPYRGVEATERLAARRNQLLAAGLDLLGAPDEPELTVRSVCERAGLSARYFYESFSDKDELVAHVYDWVIAKLAANIQAAAATGPTHEQARAGMGVVVRTVAEDARIGRLVFSTRLANAVVMRKRAESTALFALVTGRHVVDMLHAPENEQVKAATHFAVGGVGQTLSAWLEGDVKMEPEELADHLAALLLELTEPSLYRSAKASAVPATPASRDAATGAATSDA</sequence>
<evidence type="ECO:0000313" key="5">
    <source>
        <dbReference type="EMBL" id="OBR99960.1"/>
    </source>
</evidence>
<reference evidence="6 8" key="1">
    <citation type="submission" date="2016-01" db="EMBL/GenBank/DDBJ databases">
        <title>The new phylogeny of the genus Mycobacterium.</title>
        <authorList>
            <person name="Tarcisio F."/>
            <person name="Conor M."/>
            <person name="Antonella G."/>
            <person name="Elisabetta G."/>
            <person name="Giulia F.S."/>
            <person name="Sara T."/>
            <person name="Anna F."/>
            <person name="Clotilde B."/>
            <person name="Roberto B."/>
            <person name="Veronica D.S."/>
            <person name="Fabio R."/>
            <person name="Monica P."/>
            <person name="Olivier J."/>
            <person name="Enrico T."/>
            <person name="Nicola S."/>
        </authorList>
    </citation>
    <scope>NUCLEOTIDE SEQUENCE [LARGE SCALE GENOMIC DNA]</scope>
    <source>
        <strain evidence="6 8">DSM 44160</strain>
    </source>
</reference>
<evidence type="ECO:0000256" key="2">
    <source>
        <dbReference type="PROSITE-ProRule" id="PRU00335"/>
    </source>
</evidence>
<dbReference type="AlphaFoldDB" id="A0A1A6BCE9"/>
<keyword evidence="1 2" id="KW-0238">DNA-binding</keyword>
<gene>
    <name evidence="5" type="ORF">A9W98_27545</name>
    <name evidence="6" type="ORF">AWC08_28935</name>
</gene>
<dbReference type="Gene3D" id="1.10.10.60">
    <property type="entry name" value="Homeodomain-like"/>
    <property type="match status" value="1"/>
</dbReference>
<evidence type="ECO:0000256" key="3">
    <source>
        <dbReference type="SAM" id="MobiDB-lite"/>
    </source>
</evidence>
<evidence type="ECO:0000313" key="7">
    <source>
        <dbReference type="Proteomes" id="UP000093757"/>
    </source>
</evidence>
<organism evidence="5 7">
    <name type="scientific">Mycobacterium gordonae</name>
    <dbReference type="NCBI Taxonomy" id="1778"/>
    <lineage>
        <taxon>Bacteria</taxon>
        <taxon>Bacillati</taxon>
        <taxon>Actinomycetota</taxon>
        <taxon>Actinomycetes</taxon>
        <taxon>Mycobacteriales</taxon>
        <taxon>Mycobacteriaceae</taxon>
        <taxon>Mycobacterium</taxon>
    </lineage>
</organism>
<proteinExistence type="predicted"/>
<evidence type="ECO:0000313" key="8">
    <source>
        <dbReference type="Proteomes" id="UP000193928"/>
    </source>
</evidence>
<dbReference type="OrthoDB" id="4331447at2"/>
<dbReference type="PROSITE" id="PS50977">
    <property type="entry name" value="HTH_TETR_2"/>
    <property type="match status" value="1"/>
</dbReference>
<protein>
    <submittedName>
        <fullName evidence="5">TetR family transcriptional regulator</fullName>
    </submittedName>
</protein>
<dbReference type="PANTHER" id="PTHR43479:SF11">
    <property type="entry name" value="ACREF_ENVCD OPERON REPRESSOR-RELATED"/>
    <property type="match status" value="1"/>
</dbReference>
<dbReference type="EMBL" id="LQOY01000116">
    <property type="protein sequence ID" value="ORV82076.1"/>
    <property type="molecule type" value="Genomic_DNA"/>
</dbReference>
<feature type="region of interest" description="Disordered" evidence="3">
    <location>
        <begin position="213"/>
        <end position="234"/>
    </location>
</feature>
<dbReference type="PANTHER" id="PTHR43479">
    <property type="entry name" value="ACREF/ENVCD OPERON REPRESSOR-RELATED"/>
    <property type="match status" value="1"/>
</dbReference>
<evidence type="ECO:0000259" key="4">
    <source>
        <dbReference type="PROSITE" id="PS50977"/>
    </source>
</evidence>
<dbReference type="EMBL" id="MAEM01000400">
    <property type="protein sequence ID" value="OBR99960.1"/>
    <property type="molecule type" value="Genomic_DNA"/>
</dbReference>
<dbReference type="Pfam" id="PF00440">
    <property type="entry name" value="TetR_N"/>
    <property type="match status" value="1"/>
</dbReference>
<dbReference type="Gene3D" id="1.10.357.10">
    <property type="entry name" value="Tetracycline Repressor, domain 2"/>
    <property type="match status" value="1"/>
</dbReference>
<reference evidence="5 7" key="2">
    <citation type="submission" date="2016-06" db="EMBL/GenBank/DDBJ databases">
        <authorList>
            <person name="Kjaerup R.B."/>
            <person name="Dalgaard T.S."/>
            <person name="Juul-Madsen H.R."/>
        </authorList>
    </citation>
    <scope>NUCLEOTIDE SEQUENCE [LARGE SCALE GENOMIC DNA]</scope>
    <source>
        <strain evidence="5 7">1245752.6</strain>
    </source>
</reference>
<comment type="caution">
    <text evidence="5">The sequence shown here is derived from an EMBL/GenBank/DDBJ whole genome shotgun (WGS) entry which is preliminary data.</text>
</comment>
<dbReference type="Proteomes" id="UP000093757">
    <property type="component" value="Unassembled WGS sequence"/>
</dbReference>
<dbReference type="InterPro" id="IPR009057">
    <property type="entry name" value="Homeodomain-like_sf"/>
</dbReference>
<dbReference type="InterPro" id="IPR050624">
    <property type="entry name" value="HTH-type_Tx_Regulator"/>
</dbReference>
<evidence type="ECO:0000313" key="6">
    <source>
        <dbReference type="EMBL" id="ORV82076.1"/>
    </source>
</evidence>